<feature type="domain" description="Zn(2)-C6 fungal-type" evidence="3">
    <location>
        <begin position="48"/>
        <end position="81"/>
    </location>
</feature>
<dbReference type="Gene3D" id="4.10.240.10">
    <property type="entry name" value="Zn(2)-C6 fungal-type DNA-binding domain"/>
    <property type="match status" value="1"/>
</dbReference>
<protein>
    <submittedName>
        <fullName evidence="4">Zn(2)-C6 fungal-type DNA-binding domain</fullName>
    </submittedName>
</protein>
<dbReference type="InterPro" id="IPR050797">
    <property type="entry name" value="Carb_Metab_Trans_Reg"/>
</dbReference>
<dbReference type="PROSITE" id="PS00463">
    <property type="entry name" value="ZN2_CY6_FUNGAL_1"/>
    <property type="match status" value="1"/>
</dbReference>
<dbReference type="SUPFAM" id="SSF57701">
    <property type="entry name" value="Zn2/Cys6 DNA-binding domain"/>
    <property type="match status" value="1"/>
</dbReference>
<feature type="region of interest" description="Disordered" evidence="2">
    <location>
        <begin position="205"/>
        <end position="231"/>
    </location>
</feature>
<dbReference type="GO" id="GO:0008270">
    <property type="term" value="F:zinc ion binding"/>
    <property type="evidence" value="ECO:0007669"/>
    <property type="project" value="InterPro"/>
</dbReference>
<dbReference type="GO" id="GO:0003677">
    <property type="term" value="F:DNA binding"/>
    <property type="evidence" value="ECO:0007669"/>
    <property type="project" value="UniProtKB-KW"/>
</dbReference>
<evidence type="ECO:0000256" key="1">
    <source>
        <dbReference type="ARBA" id="ARBA00023242"/>
    </source>
</evidence>
<evidence type="ECO:0000256" key="2">
    <source>
        <dbReference type="SAM" id="MobiDB-lite"/>
    </source>
</evidence>
<dbReference type="PROSITE" id="PS50048">
    <property type="entry name" value="ZN2_CY6_FUNGAL_2"/>
    <property type="match status" value="1"/>
</dbReference>
<evidence type="ECO:0000259" key="3">
    <source>
        <dbReference type="PROSITE" id="PS50048"/>
    </source>
</evidence>
<dbReference type="CDD" id="cd00067">
    <property type="entry name" value="GAL4"/>
    <property type="match status" value="1"/>
</dbReference>
<accession>A0A0F7SPF9</accession>
<dbReference type="AlphaFoldDB" id="A0A0F7SPF9"/>
<keyword evidence="1" id="KW-0539">Nucleus</keyword>
<feature type="compositionally biased region" description="Low complexity" evidence="2">
    <location>
        <begin position="112"/>
        <end position="122"/>
    </location>
</feature>
<dbReference type="PANTHER" id="PTHR31668">
    <property type="entry name" value="GLUCOSE TRANSPORT TRANSCRIPTION REGULATOR RGT1-RELATED-RELATED"/>
    <property type="match status" value="1"/>
</dbReference>
<proteinExistence type="predicted"/>
<name>A0A0F7SPF9_PHARH</name>
<dbReference type="SMART" id="SM00066">
    <property type="entry name" value="GAL4"/>
    <property type="match status" value="1"/>
</dbReference>
<sequence>MSPFASAESSPSPSGSASASLSFAISSGLPDLFSTNTAVSSTSRVNQACTLCRSRKVKCSGSIDNGACSRCKAAGKTDCAFEAVPFEDKVATRERKARRKANSVKIASVASSSLPIPSSPASNGLTIRRRRDRPKVSIPLSPRPYTQKVVPAFLTPIHHSSTMPNQRSRRNALCSGHISLERSHSEYEPNTGLVYPILESPYYSPIDRDSDQNVYPSPTSEPRSMLEPGTDESMSTALSFYDVISLNQATQPLPGHLSYSPAYSFDSRAIGPATSSSSVDLPIMLSSLEGTITDDYFSIPIDHSVEVDYLSGLGLGLANGSSSSSSHLTGHTIDDPLALDPCLTLNLNDSFIELGINFPVAHIRLSDHPLTPPSERTMELELDESRVGKWVKAGLCVEQVDIMERPIEWMLA</sequence>
<dbReference type="InterPro" id="IPR036864">
    <property type="entry name" value="Zn2-C6_fun-type_DNA-bd_sf"/>
</dbReference>
<dbReference type="EMBL" id="LN483124">
    <property type="protein sequence ID" value="CED82370.1"/>
    <property type="molecule type" value="Genomic_DNA"/>
</dbReference>
<feature type="region of interest" description="Disordered" evidence="2">
    <location>
        <begin position="112"/>
        <end position="142"/>
    </location>
</feature>
<reference evidence="4" key="1">
    <citation type="submission" date="2014-08" db="EMBL/GenBank/DDBJ databases">
        <authorList>
            <person name="Sharma Rahul"/>
            <person name="Thines Marco"/>
        </authorList>
    </citation>
    <scope>NUCLEOTIDE SEQUENCE</scope>
</reference>
<evidence type="ECO:0000313" key="4">
    <source>
        <dbReference type="EMBL" id="CED82370.1"/>
    </source>
</evidence>
<dbReference type="GO" id="GO:0000981">
    <property type="term" value="F:DNA-binding transcription factor activity, RNA polymerase II-specific"/>
    <property type="evidence" value="ECO:0007669"/>
    <property type="project" value="InterPro"/>
</dbReference>
<organism evidence="4">
    <name type="scientific">Phaffia rhodozyma</name>
    <name type="common">Yeast</name>
    <name type="synonym">Xanthophyllomyces dendrorhous</name>
    <dbReference type="NCBI Taxonomy" id="264483"/>
    <lineage>
        <taxon>Eukaryota</taxon>
        <taxon>Fungi</taxon>
        <taxon>Dikarya</taxon>
        <taxon>Basidiomycota</taxon>
        <taxon>Agaricomycotina</taxon>
        <taxon>Tremellomycetes</taxon>
        <taxon>Cystofilobasidiales</taxon>
        <taxon>Mrakiaceae</taxon>
        <taxon>Phaffia</taxon>
    </lineage>
</organism>
<keyword evidence="4" id="KW-0238">DNA-binding</keyword>
<dbReference type="Pfam" id="PF00172">
    <property type="entry name" value="Zn_clus"/>
    <property type="match status" value="1"/>
</dbReference>
<feature type="compositionally biased region" description="Polar residues" evidence="2">
    <location>
        <begin position="212"/>
        <end position="222"/>
    </location>
</feature>
<dbReference type="InterPro" id="IPR001138">
    <property type="entry name" value="Zn2Cys6_DnaBD"/>
</dbReference>